<reference evidence="2 3" key="1">
    <citation type="submission" date="2024-04" db="EMBL/GenBank/DDBJ databases">
        <authorList>
            <consortium name="Genoscope - CEA"/>
            <person name="William W."/>
        </authorList>
    </citation>
    <scope>NUCLEOTIDE SEQUENCE [LARGE SCALE GENOMIC DNA]</scope>
</reference>
<feature type="compositionally biased region" description="Low complexity" evidence="1">
    <location>
        <begin position="453"/>
        <end position="486"/>
    </location>
</feature>
<proteinExistence type="predicted"/>
<gene>
    <name evidence="2" type="ORF">GSLYS_00020353001</name>
</gene>
<comment type="caution">
    <text evidence="2">The sequence shown here is derived from an EMBL/GenBank/DDBJ whole genome shotgun (WGS) entry which is preliminary data.</text>
</comment>
<dbReference type="EMBL" id="CAXITT010000888">
    <property type="protein sequence ID" value="CAL1546976.1"/>
    <property type="molecule type" value="Genomic_DNA"/>
</dbReference>
<name>A0AAV2IIY9_LYMST</name>
<keyword evidence="3" id="KW-1185">Reference proteome</keyword>
<organism evidence="2 3">
    <name type="scientific">Lymnaea stagnalis</name>
    <name type="common">Great pond snail</name>
    <name type="synonym">Helix stagnalis</name>
    <dbReference type="NCBI Taxonomy" id="6523"/>
    <lineage>
        <taxon>Eukaryota</taxon>
        <taxon>Metazoa</taxon>
        <taxon>Spiralia</taxon>
        <taxon>Lophotrochozoa</taxon>
        <taxon>Mollusca</taxon>
        <taxon>Gastropoda</taxon>
        <taxon>Heterobranchia</taxon>
        <taxon>Euthyneura</taxon>
        <taxon>Panpulmonata</taxon>
        <taxon>Hygrophila</taxon>
        <taxon>Lymnaeoidea</taxon>
        <taxon>Lymnaeidae</taxon>
        <taxon>Lymnaea</taxon>
    </lineage>
</organism>
<accession>A0AAV2IIY9</accession>
<evidence type="ECO:0000313" key="2">
    <source>
        <dbReference type="EMBL" id="CAL1546976.1"/>
    </source>
</evidence>
<dbReference type="AlphaFoldDB" id="A0AAV2IIY9"/>
<dbReference type="Proteomes" id="UP001497497">
    <property type="component" value="Unassembled WGS sequence"/>
</dbReference>
<evidence type="ECO:0000256" key="1">
    <source>
        <dbReference type="SAM" id="MobiDB-lite"/>
    </source>
</evidence>
<evidence type="ECO:0000313" key="3">
    <source>
        <dbReference type="Proteomes" id="UP001497497"/>
    </source>
</evidence>
<protein>
    <submittedName>
        <fullName evidence="2">Uncharacterized protein</fullName>
    </submittedName>
</protein>
<feature type="region of interest" description="Disordered" evidence="1">
    <location>
        <begin position="453"/>
        <end position="492"/>
    </location>
</feature>
<sequence length="533" mass="57588">MAPPGVNSFYDHLDTIMTFGSCFSPFSSSYSSSLMSPSSLKPALSPMSSRSFSYGLSVIHADHDYVIKPVVAESARPVGDVTTRLEGGTSACVEEGGCPAPGSDAMLSSAADFESTGEDNITDTDCLPDLDSIDFSLTDLDPCSDMAMEDSFQEFIDSALDKSSETFYGNDEEAAAAPRRETEAVVYNKEDFFHVLGLRPAGQTATVATPTSSSTQTLEAVPTKKSSCSGAETFPSIVYSTACNRHHHTVQTSPSTRGAHRNIAPSSPQVLLIPSLEFMTPLTIDTSFDIGQEFPGEFSRQAEDVTMVETSGETCEDSETHEFLKWLHDAHEPKTNDANNNEIYAGCLLAASMETGNSQKAVESPELDLESFIDLDDYIADSTTSYTGVAATATHAEQMSDSIVFARQTSQDGVSDLKLSFLSELSYRFHENERLQNDAGFDFRIKTLQHCHSSQSSPVGSHSVSSHGYRTWPSSESGSPAPSPISLKSTDPSSVSHLAYRDGAHLAMLDLFSEENAPALLHIEMSDQDIRFT</sequence>